<evidence type="ECO:0000313" key="2">
    <source>
        <dbReference type="Proteomes" id="UP001055072"/>
    </source>
</evidence>
<keyword evidence="2" id="KW-1185">Reference proteome</keyword>
<evidence type="ECO:0000313" key="1">
    <source>
        <dbReference type="EMBL" id="KAI0084567.1"/>
    </source>
</evidence>
<organism evidence="1 2">
    <name type="scientific">Irpex rosettiformis</name>
    <dbReference type="NCBI Taxonomy" id="378272"/>
    <lineage>
        <taxon>Eukaryota</taxon>
        <taxon>Fungi</taxon>
        <taxon>Dikarya</taxon>
        <taxon>Basidiomycota</taxon>
        <taxon>Agaricomycotina</taxon>
        <taxon>Agaricomycetes</taxon>
        <taxon>Polyporales</taxon>
        <taxon>Irpicaceae</taxon>
        <taxon>Irpex</taxon>
    </lineage>
</organism>
<proteinExistence type="predicted"/>
<keyword evidence="1" id="KW-0675">Receptor</keyword>
<dbReference type="Proteomes" id="UP001055072">
    <property type="component" value="Unassembled WGS sequence"/>
</dbReference>
<reference evidence="1" key="1">
    <citation type="journal article" date="2021" name="Environ. Microbiol.">
        <title>Gene family expansions and transcriptome signatures uncover fungal adaptations to wood decay.</title>
        <authorList>
            <person name="Hage H."/>
            <person name="Miyauchi S."/>
            <person name="Viragh M."/>
            <person name="Drula E."/>
            <person name="Min B."/>
            <person name="Chaduli D."/>
            <person name="Navarro D."/>
            <person name="Favel A."/>
            <person name="Norest M."/>
            <person name="Lesage-Meessen L."/>
            <person name="Balint B."/>
            <person name="Merenyi Z."/>
            <person name="de Eugenio L."/>
            <person name="Morin E."/>
            <person name="Martinez A.T."/>
            <person name="Baldrian P."/>
            <person name="Stursova M."/>
            <person name="Martinez M.J."/>
            <person name="Novotny C."/>
            <person name="Magnuson J.K."/>
            <person name="Spatafora J.W."/>
            <person name="Maurice S."/>
            <person name="Pangilinan J."/>
            <person name="Andreopoulos W."/>
            <person name="LaButti K."/>
            <person name="Hundley H."/>
            <person name="Na H."/>
            <person name="Kuo A."/>
            <person name="Barry K."/>
            <person name="Lipzen A."/>
            <person name="Henrissat B."/>
            <person name="Riley R."/>
            <person name="Ahrendt S."/>
            <person name="Nagy L.G."/>
            <person name="Grigoriev I.V."/>
            <person name="Martin F."/>
            <person name="Rosso M.N."/>
        </authorList>
    </citation>
    <scope>NUCLEOTIDE SEQUENCE</scope>
    <source>
        <strain evidence="1">CBS 384.51</strain>
    </source>
</reference>
<gene>
    <name evidence="1" type="ORF">BDY19DRAFT_971018</name>
</gene>
<dbReference type="EMBL" id="MU274941">
    <property type="protein sequence ID" value="KAI0084567.1"/>
    <property type="molecule type" value="Genomic_DNA"/>
</dbReference>
<name>A0ACB8TR75_9APHY</name>
<accession>A0ACB8TR75</accession>
<sequence length="598" mass="65925">MSSSSASQGVVERVQNWVSENKRVVIVGAVVATVAIGGAAYYASSSRGGDGDRAERKKEKKKSGKSSSKKKKTTSDADGPLLEEISPAVADEVDELALTSEQILVMPTEERSKAAASLKTKGNGAYSKKQYAKAVEYYTKAIEISPKPEPTYFSNRAACYMNMQQPQYEKVVADCDAALALDKKYIKALNRRATALEALERYEESGRDFTAVTILEKFSNEASSAAVERVIKKLATQKAQAILATREARIPGHSFTSAYFGAFRDRPLPELPENPTTGDNTLILALKALKAQNYTNALKLVNEAIEQGISWDLGKAEAYNLRGTFQFLLGNSAPAKDDFLASVALVPSLTQSWVKLASVYMELNDPAQTFESFEKAIAQNKDDPDIFYHRGQVLFIMGEYQRAADDYQKSTELDGDFVFSHIQLAVAQYKLGDIGKSMATFRKTMRQFPQRSEPQNYYGELLLDQGRFAEAIEKFERAIELENEKPPPANVLPLVNKGLALFQFKQDISAAEQCCQEALRIDSESDAAVATLAQLSLQQGKIDLAIEMLDRQAELARTEPELVGALTYKYASANQIEFVKNYPELASQLGPLARNFTG</sequence>
<protein>
    <submittedName>
        <fullName evidence="1">ADP/ATP carrier receptor</fullName>
    </submittedName>
</protein>
<comment type="caution">
    <text evidence="1">The sequence shown here is derived from an EMBL/GenBank/DDBJ whole genome shotgun (WGS) entry which is preliminary data.</text>
</comment>